<evidence type="ECO:0000259" key="2">
    <source>
        <dbReference type="Pfam" id="PF02911"/>
    </source>
</evidence>
<dbReference type="InterPro" id="IPR036477">
    <property type="entry name" value="Formyl_transf_N_sf"/>
</dbReference>
<dbReference type="Pfam" id="PF00551">
    <property type="entry name" value="Formyl_trans_N"/>
    <property type="match status" value="1"/>
</dbReference>
<dbReference type="STRING" id="1512.GCA_900049235_03498"/>
<dbReference type="InterPro" id="IPR011034">
    <property type="entry name" value="Formyl_transferase-like_C_sf"/>
</dbReference>
<protein>
    <recommendedName>
        <fullName evidence="5">Methionyl-tRNA formyltransferase</fullName>
    </recommendedName>
</protein>
<dbReference type="Proteomes" id="UP000002970">
    <property type="component" value="Unassembled WGS sequence"/>
</dbReference>
<proteinExistence type="predicted"/>
<dbReference type="PANTHER" id="PTHR11138:SF5">
    <property type="entry name" value="METHIONYL-TRNA FORMYLTRANSFERASE, MITOCHONDRIAL"/>
    <property type="match status" value="1"/>
</dbReference>
<dbReference type="SUPFAM" id="SSF50486">
    <property type="entry name" value="FMT C-terminal domain-like"/>
    <property type="match status" value="1"/>
</dbReference>
<dbReference type="Gene3D" id="3.40.50.12230">
    <property type="match status" value="1"/>
</dbReference>
<feature type="domain" description="Formyl transferase N-terminal" evidence="1">
    <location>
        <begin position="38"/>
        <end position="175"/>
    </location>
</feature>
<dbReference type="InterPro" id="IPR005793">
    <property type="entry name" value="Formyl_trans_C"/>
</dbReference>
<dbReference type="RefSeq" id="WP_003502443.1">
    <property type="nucleotide sequence ID" value="NZ_GL834313.1"/>
</dbReference>
<evidence type="ECO:0000313" key="3">
    <source>
        <dbReference type="EMBL" id="EGA92854.1"/>
    </source>
</evidence>
<dbReference type="GO" id="GO:0005829">
    <property type="term" value="C:cytosol"/>
    <property type="evidence" value="ECO:0007669"/>
    <property type="project" value="TreeGrafter"/>
</dbReference>
<dbReference type="HOGENOM" id="CLU_033347_2_3_9"/>
<accession>E7GQP4</accession>
<feature type="domain" description="Formyl transferase C-terminal" evidence="2">
    <location>
        <begin position="205"/>
        <end position="304"/>
    </location>
</feature>
<organism evidence="3 4">
    <name type="scientific">Clostridium symbiosum (strain WAL-14163)</name>
    <dbReference type="NCBI Taxonomy" id="742740"/>
    <lineage>
        <taxon>Bacteria</taxon>
        <taxon>Bacillati</taxon>
        <taxon>Bacillota</taxon>
        <taxon>Clostridia</taxon>
        <taxon>Lachnospirales</taxon>
        <taxon>Lachnospiraceae</taxon>
        <taxon>Otoolea</taxon>
    </lineage>
</organism>
<dbReference type="SUPFAM" id="SSF53328">
    <property type="entry name" value="Formyltransferase"/>
    <property type="match status" value="1"/>
</dbReference>
<comment type="caution">
    <text evidence="3">The sequence shown here is derived from an EMBL/GenBank/DDBJ whole genome shotgun (WGS) entry which is preliminary data.</text>
</comment>
<dbReference type="InterPro" id="IPR002376">
    <property type="entry name" value="Formyl_transf_N"/>
</dbReference>
<evidence type="ECO:0008006" key="5">
    <source>
        <dbReference type="Google" id="ProtNLM"/>
    </source>
</evidence>
<reference evidence="3 4" key="1">
    <citation type="submission" date="2010-12" db="EMBL/GenBank/DDBJ databases">
        <title>The Genome Sequence of Clostridium symbiosum strain WAL-14163.</title>
        <authorList>
            <person name="Earl A."/>
            <person name="Ward D."/>
            <person name="Feldgarden M."/>
            <person name="Gevers D."/>
            <person name="Finegold S.M."/>
            <person name="Summanen P.H."/>
            <person name="Molitoris D.R."/>
            <person name="Vaisanen M.L."/>
            <person name="Daigneault M."/>
            <person name="Young S.K."/>
            <person name="Zeng Q."/>
            <person name="Gargeya S."/>
            <person name="Fitzgerald M."/>
            <person name="Haas B."/>
            <person name="Abouelleil A."/>
            <person name="Alvarado L."/>
            <person name="Arachchi H.M."/>
            <person name="Berlin A."/>
            <person name="Brown A."/>
            <person name="Chapman S.B."/>
            <person name="Chen Z."/>
            <person name="Dunbar C."/>
            <person name="Freedman E."/>
            <person name="Gearin G."/>
            <person name="Gellesch M."/>
            <person name="Goldberg J."/>
            <person name="Griggs A."/>
            <person name="Gujja S."/>
            <person name="Heilman E."/>
            <person name="Heiman D."/>
            <person name="Howarth C."/>
            <person name="Larson L."/>
            <person name="Lui A."/>
            <person name="MacDonald P.J.P."/>
            <person name="Mehta T."/>
            <person name="Montmayeur A."/>
            <person name="Murphy C."/>
            <person name="Neiman D."/>
            <person name="Pearson M."/>
            <person name="Priest M."/>
            <person name="Roberts A."/>
            <person name="Saif S."/>
            <person name="Shea T."/>
            <person name="Shenoy N."/>
            <person name="Sisk P."/>
            <person name="Stolte C."/>
            <person name="Sykes S."/>
            <person name="White J."/>
            <person name="Yandava C."/>
            <person name="Nusbaum C."/>
            <person name="Birren B."/>
        </authorList>
    </citation>
    <scope>NUCLEOTIDE SEQUENCE [LARGE SCALE GENOMIC DNA]</scope>
    <source>
        <strain evidence="3 4">WAL-14163</strain>
    </source>
</reference>
<sequence>MRIVWIGFHEEGIKALEGVLSERIKIHALITLNQLKMKERSASTHAYRSICERNGISYYEVDSIKSETAYNLLKNEKPDLVIVLGWSEILPARLLEIPSIGTVGTHAAMLPHNRGSAPVNWAILRGETTGGNTLMWLNEKVDSGKMIEQISFPITIYDTCKTVYDKVSKTNDRMIRNLIARLLTGEKVPGKILPELQEELLPRRKPKDGLICWEQPAKQIYDFVRALTEPYPGAFSYLNGDKWMIWKCSFLSEISLMKRPGEIIGNIYSTEKYSGGIAVACSSGMICIHEMENEAYGKIGGKEIIELGLKGIFEQ</sequence>
<dbReference type="GO" id="GO:0004479">
    <property type="term" value="F:methionyl-tRNA formyltransferase activity"/>
    <property type="evidence" value="ECO:0007669"/>
    <property type="project" value="TreeGrafter"/>
</dbReference>
<dbReference type="Pfam" id="PF02911">
    <property type="entry name" value="Formyl_trans_C"/>
    <property type="match status" value="1"/>
</dbReference>
<evidence type="ECO:0000313" key="4">
    <source>
        <dbReference type="Proteomes" id="UP000002970"/>
    </source>
</evidence>
<dbReference type="AlphaFoldDB" id="E7GQP4"/>
<dbReference type="PANTHER" id="PTHR11138">
    <property type="entry name" value="METHIONYL-TRNA FORMYLTRANSFERASE"/>
    <property type="match status" value="1"/>
</dbReference>
<dbReference type="eggNOG" id="COG0223">
    <property type="taxonomic scope" value="Bacteria"/>
</dbReference>
<dbReference type="EMBL" id="ADLQ01000073">
    <property type="protein sequence ID" value="EGA92854.1"/>
    <property type="molecule type" value="Genomic_DNA"/>
</dbReference>
<evidence type="ECO:0000259" key="1">
    <source>
        <dbReference type="Pfam" id="PF00551"/>
    </source>
</evidence>
<gene>
    <name evidence="3" type="ORF">HMPREF9474_03239</name>
</gene>
<keyword evidence="4" id="KW-1185">Reference proteome</keyword>
<name>E7GQP4_CLOS6</name>